<dbReference type="RefSeq" id="XP_033675924.1">
    <property type="nucleotide sequence ID" value="XM_033834214.1"/>
</dbReference>
<feature type="compositionally biased region" description="Polar residues" evidence="1">
    <location>
        <begin position="444"/>
        <end position="458"/>
    </location>
</feature>
<sequence length="473" mass="50706">MSIFSGANLGWFYSFASSMTGATINSSASTKSIGLAGAFSNTPRADMTVTVTVKKGYETGTLKLSPRVRSNSEILGKLPDGTVIHDASYEPMKAVVQHLDGDDDFDYILKTDSRTPLRIVQVWTLAGQLKLFNVQNRLIQAATEFYLRHWKRYQFVPDVEPFQFIYKTFGTLGESRIGLFIVTFYAGLAGPWFAADTPDMPYELRCQLVKMANAIQAMGMDFILMAWEQARVDNHKGDSRKAPDLKLEIPMADSCSEYGRGQLAIEDGNAYAASYASSNVSGCTAGSGASNLSKANIDKLQKLGKAPSAITSRIIAEINKAKRNGGAKSDASGHSRGSSHRSEGGNSGTSRNSATSSRGSSKANSFAFHCSRHSCRSESVNSGASKVSKASSKSKSSRTPSEMENELNKYARAGAVFANALPPGTRTAPRTVFDGGKSVAVSDSISQAHCGSVTSTNSKDGKTKKTLSELFGQ</sequence>
<evidence type="ECO:0000256" key="1">
    <source>
        <dbReference type="SAM" id="MobiDB-lite"/>
    </source>
</evidence>
<dbReference type="GeneID" id="54587544"/>
<reference evidence="2" key="1">
    <citation type="journal article" date="2020" name="Stud. Mycol.">
        <title>101 Dothideomycetes genomes: a test case for predicting lifestyles and emergence of pathogens.</title>
        <authorList>
            <person name="Haridas S."/>
            <person name="Albert R."/>
            <person name="Binder M."/>
            <person name="Bloem J."/>
            <person name="Labutti K."/>
            <person name="Salamov A."/>
            <person name="Andreopoulos B."/>
            <person name="Baker S."/>
            <person name="Barry K."/>
            <person name="Bills G."/>
            <person name="Bluhm B."/>
            <person name="Cannon C."/>
            <person name="Castanera R."/>
            <person name="Culley D."/>
            <person name="Daum C."/>
            <person name="Ezra D."/>
            <person name="Gonzalez J."/>
            <person name="Henrissat B."/>
            <person name="Kuo A."/>
            <person name="Liang C."/>
            <person name="Lipzen A."/>
            <person name="Lutzoni F."/>
            <person name="Magnuson J."/>
            <person name="Mondo S."/>
            <person name="Nolan M."/>
            <person name="Ohm R."/>
            <person name="Pangilinan J."/>
            <person name="Park H.-J."/>
            <person name="Ramirez L."/>
            <person name="Alfaro M."/>
            <person name="Sun H."/>
            <person name="Tritt A."/>
            <person name="Yoshinaga Y."/>
            <person name="Zwiers L.-H."/>
            <person name="Turgeon B."/>
            <person name="Goodwin S."/>
            <person name="Spatafora J."/>
            <person name="Crous P."/>
            <person name="Grigoriev I."/>
        </authorList>
    </citation>
    <scope>NUCLEOTIDE SEQUENCE</scope>
    <source>
        <strain evidence="2">CBS 122368</strain>
    </source>
</reference>
<gene>
    <name evidence="2" type="ORF">BU26DRAFT_572163</name>
</gene>
<feature type="region of interest" description="Disordered" evidence="1">
    <location>
        <begin position="377"/>
        <end position="404"/>
    </location>
</feature>
<dbReference type="AlphaFoldDB" id="A0A6A6HU20"/>
<feature type="region of interest" description="Disordered" evidence="1">
    <location>
        <begin position="444"/>
        <end position="473"/>
    </location>
</feature>
<organism evidence="2 3">
    <name type="scientific">Trematosphaeria pertusa</name>
    <dbReference type="NCBI Taxonomy" id="390896"/>
    <lineage>
        <taxon>Eukaryota</taxon>
        <taxon>Fungi</taxon>
        <taxon>Dikarya</taxon>
        <taxon>Ascomycota</taxon>
        <taxon>Pezizomycotina</taxon>
        <taxon>Dothideomycetes</taxon>
        <taxon>Pleosporomycetidae</taxon>
        <taxon>Pleosporales</taxon>
        <taxon>Massarineae</taxon>
        <taxon>Trematosphaeriaceae</taxon>
        <taxon>Trematosphaeria</taxon>
    </lineage>
</organism>
<proteinExistence type="predicted"/>
<feature type="region of interest" description="Disordered" evidence="1">
    <location>
        <begin position="321"/>
        <end position="362"/>
    </location>
</feature>
<feature type="compositionally biased region" description="Low complexity" evidence="1">
    <location>
        <begin position="379"/>
        <end position="394"/>
    </location>
</feature>
<dbReference type="Proteomes" id="UP000800094">
    <property type="component" value="Unassembled WGS sequence"/>
</dbReference>
<feature type="compositionally biased region" description="Low complexity" evidence="1">
    <location>
        <begin position="348"/>
        <end position="362"/>
    </location>
</feature>
<evidence type="ECO:0000313" key="3">
    <source>
        <dbReference type="Proteomes" id="UP000800094"/>
    </source>
</evidence>
<keyword evidence="3" id="KW-1185">Reference proteome</keyword>
<protein>
    <submittedName>
        <fullName evidence="2">Uncharacterized protein</fullName>
    </submittedName>
</protein>
<name>A0A6A6HU20_9PLEO</name>
<dbReference type="OrthoDB" id="3799800at2759"/>
<accession>A0A6A6HU20</accession>
<evidence type="ECO:0000313" key="2">
    <source>
        <dbReference type="EMBL" id="KAF2240920.1"/>
    </source>
</evidence>
<dbReference type="EMBL" id="ML987214">
    <property type="protein sequence ID" value="KAF2240920.1"/>
    <property type="molecule type" value="Genomic_DNA"/>
</dbReference>